<dbReference type="PROSITE" id="PS50231">
    <property type="entry name" value="RICIN_B_LECTIN"/>
    <property type="match status" value="1"/>
</dbReference>
<evidence type="ECO:0000313" key="4">
    <source>
        <dbReference type="EMBL" id="MEZ3179085.1"/>
    </source>
</evidence>
<feature type="region of interest" description="Disordered" evidence="1">
    <location>
        <begin position="73"/>
        <end position="104"/>
    </location>
</feature>
<feature type="region of interest" description="Disordered" evidence="1">
    <location>
        <begin position="18"/>
        <end position="47"/>
    </location>
</feature>
<feature type="domain" description="Ricin B lectin" evidence="3">
    <location>
        <begin position="102"/>
        <end position="151"/>
    </location>
</feature>
<organism evidence="4 5">
    <name type="scientific">Streptomyces pimonensis</name>
    <dbReference type="NCBI Taxonomy" id="2860288"/>
    <lineage>
        <taxon>Bacteria</taxon>
        <taxon>Bacillati</taxon>
        <taxon>Actinomycetota</taxon>
        <taxon>Actinomycetes</taxon>
        <taxon>Kitasatosporales</taxon>
        <taxon>Streptomycetaceae</taxon>
        <taxon>Streptomyces</taxon>
    </lineage>
</organism>
<feature type="signal peptide" evidence="2">
    <location>
        <begin position="1"/>
        <end position="23"/>
    </location>
</feature>
<dbReference type="Pfam" id="PF14200">
    <property type="entry name" value="RicinB_lectin_2"/>
    <property type="match status" value="1"/>
</dbReference>
<evidence type="ECO:0000256" key="2">
    <source>
        <dbReference type="SAM" id="SignalP"/>
    </source>
</evidence>
<feature type="chain" id="PRO_5047144354" evidence="2">
    <location>
        <begin position="24"/>
        <end position="154"/>
    </location>
</feature>
<name>A0ABV4IWM1_9ACTN</name>
<feature type="compositionally biased region" description="Polar residues" evidence="1">
    <location>
        <begin position="85"/>
        <end position="97"/>
    </location>
</feature>
<evidence type="ECO:0000259" key="3">
    <source>
        <dbReference type="Pfam" id="PF14200"/>
    </source>
</evidence>
<dbReference type="InterPro" id="IPR035992">
    <property type="entry name" value="Ricin_B-like_lectins"/>
</dbReference>
<reference evidence="4 5" key="1">
    <citation type="journal article" date="2021" name="Res Sq">
        <title>Streptomyces Pimoensis sp. nov., Isolated From the Taklimakan Desert in Xinjiang, China.</title>
        <authorList>
            <person name="Zhang P."/>
            <person name="Luo X."/>
            <person name="Luo X."/>
            <person name="Liu Z."/>
            <person name="Xia Z."/>
            <person name="Wan C."/>
            <person name="zhang L."/>
        </authorList>
    </citation>
    <scope>NUCLEOTIDE SEQUENCE [LARGE SCALE GENOMIC DNA]</scope>
    <source>
        <strain evidence="4 5">TRM75549</strain>
    </source>
</reference>
<keyword evidence="5" id="KW-1185">Reference proteome</keyword>
<evidence type="ECO:0000313" key="5">
    <source>
        <dbReference type="Proteomes" id="UP001567537"/>
    </source>
</evidence>
<dbReference type="CDD" id="cd00161">
    <property type="entry name" value="beta-trefoil_Ricin-like"/>
    <property type="match status" value="1"/>
</dbReference>
<protein>
    <submittedName>
        <fullName evidence="4">RICIN domain-containing protein</fullName>
    </submittedName>
</protein>
<sequence>MRRAHAVLLALAGAPATAGPVRAAPQTVANGTHSTDRPGRPGHAHGGGVLKAGAYYHWCGEHRDADNTFRSVDAHRSTDPKNRQENASTVSQENRSASAAGRQWSVTTTGSCVTVASRATGECPDVNGGSTADSAAIITYTCNGGTNQQWTRGT</sequence>
<keyword evidence="2" id="KW-0732">Signal</keyword>
<proteinExistence type="predicted"/>
<evidence type="ECO:0000256" key="1">
    <source>
        <dbReference type="SAM" id="MobiDB-lite"/>
    </source>
</evidence>
<dbReference type="Gene3D" id="2.80.10.50">
    <property type="match status" value="1"/>
</dbReference>
<dbReference type="InterPro" id="IPR000772">
    <property type="entry name" value="Ricin_B_lectin"/>
</dbReference>
<accession>A0ABV4IWM1</accession>
<dbReference type="Proteomes" id="UP001567537">
    <property type="component" value="Unassembled WGS sequence"/>
</dbReference>
<feature type="compositionally biased region" description="Basic and acidic residues" evidence="1">
    <location>
        <begin position="73"/>
        <end position="84"/>
    </location>
</feature>
<dbReference type="SUPFAM" id="SSF50370">
    <property type="entry name" value="Ricin B-like lectins"/>
    <property type="match status" value="1"/>
</dbReference>
<comment type="caution">
    <text evidence="4">The sequence shown here is derived from an EMBL/GenBank/DDBJ whole genome shotgun (WGS) entry which is preliminary data.</text>
</comment>
<gene>
    <name evidence="4" type="ORF">KYY02_10390</name>
</gene>
<dbReference type="EMBL" id="JAHWZY010000008">
    <property type="protein sequence ID" value="MEZ3179085.1"/>
    <property type="molecule type" value="Genomic_DNA"/>
</dbReference>